<gene>
    <name evidence="12" type="ORF">RUMHYD_00606</name>
</gene>
<sequence>MDGYAVIAADTQGASDGVPVFLDIMEEIEIGKPAKKRVVSGTCSYVPTGGMIPEGADAVVMVEYCELFDQSCTAVYHALASGGNVVQIGEDVEKGETILPRGTRLAAAQIGALAGNSRRTVEVYRPLKVTILSTGDELVQVGGELGLAQVYDINTPALRQLAREIGFEEVKTQVLPDQEELLEKALRLGMEDSDLVVISGGSSQGKKDITAKLLDRLADPGVFTHGLALKPGKPTILAVDEPSQTILMGLPGHPAAALMVFRLLAKWLEQWRTGEADSLKIPASMQSNIPAAPGKDTCVMVELFPGDGEGYTARPVLGKSGLMRTLTKADGYVRIPMGKEGLKTGELVWVELF</sequence>
<dbReference type="HOGENOM" id="CLU_010186_7_2_9"/>
<dbReference type="InterPro" id="IPR008284">
    <property type="entry name" value="MoCF_biosynth_CS"/>
</dbReference>
<dbReference type="GO" id="GO:0061599">
    <property type="term" value="F:molybdopterin molybdotransferase activity"/>
    <property type="evidence" value="ECO:0007669"/>
    <property type="project" value="UniProtKB-UniRule"/>
</dbReference>
<comment type="caution">
    <text evidence="12">The sequence shown here is derived from an EMBL/GenBank/DDBJ whole genome shotgun (WGS) entry which is preliminary data.</text>
</comment>
<dbReference type="PROSITE" id="PS01079">
    <property type="entry name" value="MOCF_BIOSYNTHESIS_2"/>
    <property type="match status" value="1"/>
</dbReference>
<dbReference type="Gene3D" id="3.40.980.10">
    <property type="entry name" value="MoaB/Mog-like domain"/>
    <property type="match status" value="1"/>
</dbReference>
<dbReference type="SUPFAM" id="SSF63882">
    <property type="entry name" value="MoeA N-terminal region -like"/>
    <property type="match status" value="1"/>
</dbReference>
<comment type="function">
    <text evidence="1 10">Catalyzes the insertion of molybdate into adenylated molybdopterin with the concomitant release of AMP.</text>
</comment>
<name>C0CIE2_BLAHS</name>
<dbReference type="Gene3D" id="2.170.190.11">
    <property type="entry name" value="Molybdopterin biosynthesis moea protein, domain 3"/>
    <property type="match status" value="1"/>
</dbReference>
<protein>
    <recommendedName>
        <fullName evidence="6 10">Molybdopterin molybdenumtransferase</fullName>
        <ecNumber evidence="5 10">2.10.1.1</ecNumber>
    </recommendedName>
</protein>
<evidence type="ECO:0000256" key="1">
    <source>
        <dbReference type="ARBA" id="ARBA00002901"/>
    </source>
</evidence>
<evidence type="ECO:0000256" key="4">
    <source>
        <dbReference type="ARBA" id="ARBA00010763"/>
    </source>
</evidence>
<dbReference type="InterPro" id="IPR005110">
    <property type="entry name" value="MoeA_linker/N"/>
</dbReference>
<comment type="catalytic activity">
    <reaction evidence="9">
        <text>adenylyl-molybdopterin + molybdate = Mo-molybdopterin + AMP + H(+)</text>
        <dbReference type="Rhea" id="RHEA:35047"/>
        <dbReference type="ChEBI" id="CHEBI:15378"/>
        <dbReference type="ChEBI" id="CHEBI:36264"/>
        <dbReference type="ChEBI" id="CHEBI:62727"/>
        <dbReference type="ChEBI" id="CHEBI:71302"/>
        <dbReference type="ChEBI" id="CHEBI:456215"/>
        <dbReference type="EC" id="2.10.1.1"/>
    </reaction>
</comment>
<dbReference type="EC" id="2.10.1.1" evidence="5 10"/>
<dbReference type="eggNOG" id="COG0303">
    <property type="taxonomic scope" value="Bacteria"/>
</dbReference>
<comment type="similarity">
    <text evidence="4 10">Belongs to the MoeA family.</text>
</comment>
<proteinExistence type="inferred from homology"/>
<keyword evidence="10" id="KW-0808">Transferase</keyword>
<dbReference type="InterPro" id="IPR036425">
    <property type="entry name" value="MoaB/Mog-like_dom_sf"/>
</dbReference>
<keyword evidence="8 10" id="KW-0501">Molybdenum cofactor biosynthesis</keyword>
<evidence type="ECO:0000256" key="6">
    <source>
        <dbReference type="ARBA" id="ARBA00021108"/>
    </source>
</evidence>
<dbReference type="EMBL" id="ACBZ01000023">
    <property type="protein sequence ID" value="EEG50440.1"/>
    <property type="molecule type" value="Genomic_DNA"/>
</dbReference>
<dbReference type="Gene3D" id="2.40.340.10">
    <property type="entry name" value="MoeA, C-terminal, domain IV"/>
    <property type="match status" value="1"/>
</dbReference>
<dbReference type="InterPro" id="IPR036135">
    <property type="entry name" value="MoeA_linker/N_sf"/>
</dbReference>
<dbReference type="PANTHER" id="PTHR10192:SF5">
    <property type="entry name" value="GEPHYRIN"/>
    <property type="match status" value="1"/>
</dbReference>
<dbReference type="InterPro" id="IPR001453">
    <property type="entry name" value="MoaB/Mog_dom"/>
</dbReference>
<dbReference type="GO" id="GO:0046872">
    <property type="term" value="F:metal ion binding"/>
    <property type="evidence" value="ECO:0007669"/>
    <property type="project" value="UniProtKB-UniRule"/>
</dbReference>
<dbReference type="SUPFAM" id="SSF63867">
    <property type="entry name" value="MoeA C-terminal domain-like"/>
    <property type="match status" value="1"/>
</dbReference>
<dbReference type="NCBIfam" id="TIGR00177">
    <property type="entry name" value="molyb_syn"/>
    <property type="match status" value="1"/>
</dbReference>
<organism evidence="12 13">
    <name type="scientific">Blautia hydrogenotrophica (strain DSM 10507 / JCM 14656 / S5a33)</name>
    <name type="common">Ruminococcus hydrogenotrophicus</name>
    <dbReference type="NCBI Taxonomy" id="476272"/>
    <lineage>
        <taxon>Bacteria</taxon>
        <taxon>Bacillati</taxon>
        <taxon>Bacillota</taxon>
        <taxon>Clostridia</taxon>
        <taxon>Lachnospirales</taxon>
        <taxon>Lachnospiraceae</taxon>
        <taxon>Blautia</taxon>
    </lineage>
</organism>
<reference evidence="12 13" key="1">
    <citation type="submission" date="2009-01" db="EMBL/GenBank/DDBJ databases">
        <authorList>
            <person name="Fulton L."/>
            <person name="Clifton S."/>
            <person name="Fulton B."/>
            <person name="Xu J."/>
            <person name="Minx P."/>
            <person name="Pepin K.H."/>
            <person name="Johnson M."/>
            <person name="Bhonagiri V."/>
            <person name="Nash W.E."/>
            <person name="Mardis E.R."/>
            <person name="Wilson R.K."/>
        </authorList>
    </citation>
    <scope>NUCLEOTIDE SEQUENCE [LARGE SCALE GENOMIC DNA]</scope>
    <source>
        <strain evidence="13">DSM 10507 / JCM 14656 / S5a33</strain>
    </source>
</reference>
<dbReference type="CDD" id="cd00887">
    <property type="entry name" value="MoeA"/>
    <property type="match status" value="1"/>
</dbReference>
<evidence type="ECO:0000256" key="10">
    <source>
        <dbReference type="RuleBase" id="RU365090"/>
    </source>
</evidence>
<dbReference type="InterPro" id="IPR005111">
    <property type="entry name" value="MoeA_C_domain_IV"/>
</dbReference>
<dbReference type="Pfam" id="PF00994">
    <property type="entry name" value="MoCF_biosynth"/>
    <property type="match status" value="1"/>
</dbReference>
<dbReference type="Gene3D" id="3.90.105.10">
    <property type="entry name" value="Molybdopterin biosynthesis moea protein, domain 2"/>
    <property type="match status" value="1"/>
</dbReference>
<evidence type="ECO:0000256" key="8">
    <source>
        <dbReference type="ARBA" id="ARBA00023150"/>
    </source>
</evidence>
<dbReference type="Pfam" id="PF03454">
    <property type="entry name" value="MoeA_C"/>
    <property type="match status" value="1"/>
</dbReference>
<evidence type="ECO:0000313" key="13">
    <source>
        <dbReference type="Proteomes" id="UP000003100"/>
    </source>
</evidence>
<dbReference type="UniPathway" id="UPA00344"/>
<dbReference type="PANTHER" id="PTHR10192">
    <property type="entry name" value="MOLYBDOPTERIN BIOSYNTHESIS PROTEIN"/>
    <property type="match status" value="1"/>
</dbReference>
<dbReference type="Proteomes" id="UP000003100">
    <property type="component" value="Unassembled WGS sequence"/>
</dbReference>
<comment type="function">
    <text evidence="2">May be involved in the biosynthesis of molybdopterin.</text>
</comment>
<dbReference type="GO" id="GO:0005829">
    <property type="term" value="C:cytosol"/>
    <property type="evidence" value="ECO:0007669"/>
    <property type="project" value="TreeGrafter"/>
</dbReference>
<dbReference type="AlphaFoldDB" id="C0CIE2"/>
<evidence type="ECO:0000256" key="7">
    <source>
        <dbReference type="ARBA" id="ARBA00022505"/>
    </source>
</evidence>
<dbReference type="InterPro" id="IPR036688">
    <property type="entry name" value="MoeA_C_domain_IV_sf"/>
</dbReference>
<evidence type="ECO:0000256" key="2">
    <source>
        <dbReference type="ARBA" id="ARBA00003487"/>
    </source>
</evidence>
<dbReference type="SMART" id="SM00852">
    <property type="entry name" value="MoCF_biosynth"/>
    <property type="match status" value="1"/>
</dbReference>
<keyword evidence="7 10" id="KW-0500">Molybdenum</keyword>
<dbReference type="Pfam" id="PF03453">
    <property type="entry name" value="MoeA_N"/>
    <property type="match status" value="1"/>
</dbReference>
<keyword evidence="10" id="KW-0460">Magnesium</keyword>
<comment type="cofactor">
    <cofactor evidence="10">
        <name>Mg(2+)</name>
        <dbReference type="ChEBI" id="CHEBI:18420"/>
    </cofactor>
</comment>
<keyword evidence="13" id="KW-1185">Reference proteome</keyword>
<keyword evidence="10" id="KW-0479">Metal-binding</keyword>
<evidence type="ECO:0000256" key="9">
    <source>
        <dbReference type="ARBA" id="ARBA00047317"/>
    </source>
</evidence>
<evidence type="ECO:0000259" key="11">
    <source>
        <dbReference type="SMART" id="SM00852"/>
    </source>
</evidence>
<feature type="domain" description="MoaB/Mog" evidence="11">
    <location>
        <begin position="130"/>
        <end position="271"/>
    </location>
</feature>
<dbReference type="GO" id="GO:0006777">
    <property type="term" value="P:Mo-molybdopterin cofactor biosynthetic process"/>
    <property type="evidence" value="ECO:0007669"/>
    <property type="project" value="UniProtKB-UniRule"/>
</dbReference>
<evidence type="ECO:0000256" key="3">
    <source>
        <dbReference type="ARBA" id="ARBA00005046"/>
    </source>
</evidence>
<comment type="pathway">
    <text evidence="3 10">Cofactor biosynthesis; molybdopterin biosynthesis.</text>
</comment>
<evidence type="ECO:0000313" key="12">
    <source>
        <dbReference type="EMBL" id="EEG50440.1"/>
    </source>
</evidence>
<evidence type="ECO:0000256" key="5">
    <source>
        <dbReference type="ARBA" id="ARBA00013269"/>
    </source>
</evidence>
<dbReference type="PATRIC" id="fig|476272.21.peg.3613"/>
<reference evidence="12 13" key="2">
    <citation type="submission" date="2009-02" db="EMBL/GenBank/DDBJ databases">
        <title>Draft genome sequence of Blautia hydrogenotrophica DSM 10507 (Ruminococcus hydrogenotrophicus DSM 10507).</title>
        <authorList>
            <person name="Sudarsanam P."/>
            <person name="Ley R."/>
            <person name="Guruge J."/>
            <person name="Turnbaugh P.J."/>
            <person name="Mahowald M."/>
            <person name="Liep D."/>
            <person name="Gordon J."/>
        </authorList>
    </citation>
    <scope>NUCLEOTIDE SEQUENCE [LARGE SCALE GENOMIC DNA]</scope>
    <source>
        <strain evidence="13">DSM 10507 / JCM 14656 / S5a33</strain>
    </source>
</reference>
<dbReference type="SUPFAM" id="SSF53218">
    <property type="entry name" value="Molybdenum cofactor biosynthesis proteins"/>
    <property type="match status" value="1"/>
</dbReference>
<accession>C0CIE2</accession>
<dbReference type="InterPro" id="IPR038987">
    <property type="entry name" value="MoeA-like"/>
</dbReference>